<dbReference type="InterPro" id="IPR027051">
    <property type="entry name" value="XdhC_Rossmann_dom"/>
</dbReference>
<dbReference type="PANTHER" id="PTHR30388:SF6">
    <property type="entry name" value="XANTHINE DEHYDROGENASE SUBUNIT A-RELATED"/>
    <property type="match status" value="1"/>
</dbReference>
<dbReference type="InterPro" id="IPR052698">
    <property type="entry name" value="MoCofactor_Util/Proc"/>
</dbReference>
<dbReference type="Proteomes" id="UP000032679">
    <property type="component" value="Unassembled WGS sequence"/>
</dbReference>
<dbReference type="EMBL" id="BALE01000035">
    <property type="protein sequence ID" value="GAN54969.1"/>
    <property type="molecule type" value="Genomic_DNA"/>
</dbReference>
<dbReference type="OrthoDB" id="61481at2"/>
<dbReference type="PANTHER" id="PTHR30388">
    <property type="entry name" value="ALDEHYDE OXIDOREDUCTASE MOLYBDENUM COFACTOR ASSEMBLY PROTEIN"/>
    <property type="match status" value="1"/>
</dbReference>
<dbReference type="InterPro" id="IPR003777">
    <property type="entry name" value="XdhC_CoxI"/>
</dbReference>
<dbReference type="Pfam" id="PF02625">
    <property type="entry name" value="XdhC_CoxI"/>
    <property type="match status" value="1"/>
</dbReference>
<evidence type="ECO:0000313" key="3">
    <source>
        <dbReference type="EMBL" id="GAN54969.1"/>
    </source>
</evidence>
<dbReference type="Pfam" id="PF13478">
    <property type="entry name" value="XdhC_C"/>
    <property type="match status" value="1"/>
</dbReference>
<gene>
    <name evidence="3" type="ORF">Tasa_035_004</name>
</gene>
<dbReference type="InterPro" id="IPR014308">
    <property type="entry name" value="Xanthine_DH_XdhC"/>
</dbReference>
<comment type="caution">
    <text evidence="3">The sequence shown here is derived from an EMBL/GenBank/DDBJ whole genome shotgun (WGS) entry which is preliminary data.</text>
</comment>
<evidence type="ECO:0000313" key="4">
    <source>
        <dbReference type="Proteomes" id="UP000032679"/>
    </source>
</evidence>
<organism evidence="3 4">
    <name type="scientific">Tanticharoenia sakaeratensis NBRC 103193</name>
    <dbReference type="NCBI Taxonomy" id="1231623"/>
    <lineage>
        <taxon>Bacteria</taxon>
        <taxon>Pseudomonadati</taxon>
        <taxon>Pseudomonadota</taxon>
        <taxon>Alphaproteobacteria</taxon>
        <taxon>Acetobacterales</taxon>
        <taxon>Acetobacteraceae</taxon>
        <taxon>Tanticharoenia</taxon>
    </lineage>
</organism>
<feature type="domain" description="XdhC Rossmann" evidence="2">
    <location>
        <begin position="123"/>
        <end position="262"/>
    </location>
</feature>
<dbReference type="NCBIfam" id="TIGR02964">
    <property type="entry name" value="xanthine_xdhC"/>
    <property type="match status" value="1"/>
</dbReference>
<sequence length="274" mass="29378">MAITPLARTLNIWQAQGDPIAEIRITHARGSTPRETGACLLVTPTEIHGTIGGGRLESDAIDNARRLLRGENILENHEISLGPSINQCCGGHVSLSITRLDAAGIEALRAEDAKSYAARPTILLFGAGHVGRAMAAAFSLLPFRQIWIDSRAQEFGPIPPNTEPRITTDWQSELAQAPPGSAVLILTHSHTLDALILEAALHRTDLAYLGLIGSKSKRKRFESALIASGISEDRARSFTCPIGANPTGDKRPEIIAAFAVTEVAGCFLRPTSRK</sequence>
<keyword evidence="4" id="KW-1185">Reference proteome</keyword>
<evidence type="ECO:0000259" key="2">
    <source>
        <dbReference type="Pfam" id="PF13478"/>
    </source>
</evidence>
<reference evidence="3 4" key="1">
    <citation type="submission" date="2012-10" db="EMBL/GenBank/DDBJ databases">
        <title>Genome sequencing of Tanticharoenia sakaeratensis NBRC 103193.</title>
        <authorList>
            <person name="Azuma Y."/>
            <person name="Hadano H."/>
            <person name="Hirakawa H."/>
            <person name="Matsushita K."/>
        </authorList>
    </citation>
    <scope>NUCLEOTIDE SEQUENCE [LARGE SCALE GENOMIC DNA]</scope>
    <source>
        <strain evidence="3 4">NBRC 103193</strain>
    </source>
</reference>
<protein>
    <submittedName>
        <fullName evidence="3">Xanthine dehydrogenase Xdh C protein</fullName>
    </submittedName>
</protein>
<dbReference type="STRING" id="1231623.Tasa_035_004"/>
<dbReference type="AlphaFoldDB" id="A0A0D6MMS3"/>
<accession>A0A0D6MMS3</accession>
<evidence type="ECO:0000259" key="1">
    <source>
        <dbReference type="Pfam" id="PF02625"/>
    </source>
</evidence>
<name>A0A0D6MMS3_9PROT</name>
<dbReference type="RefSeq" id="WP_048849758.1">
    <property type="nucleotide sequence ID" value="NZ_BALE01000035.1"/>
</dbReference>
<proteinExistence type="predicted"/>
<feature type="domain" description="XdhC- CoxI" evidence="1">
    <location>
        <begin position="13"/>
        <end position="72"/>
    </location>
</feature>
<dbReference type="Gene3D" id="3.40.50.720">
    <property type="entry name" value="NAD(P)-binding Rossmann-like Domain"/>
    <property type="match status" value="1"/>
</dbReference>